<organism evidence="3">
    <name type="scientific">Anopheles darlingi</name>
    <name type="common">Mosquito</name>
    <dbReference type="NCBI Taxonomy" id="43151"/>
    <lineage>
        <taxon>Eukaryota</taxon>
        <taxon>Metazoa</taxon>
        <taxon>Ecdysozoa</taxon>
        <taxon>Arthropoda</taxon>
        <taxon>Hexapoda</taxon>
        <taxon>Insecta</taxon>
        <taxon>Pterygota</taxon>
        <taxon>Neoptera</taxon>
        <taxon>Endopterygota</taxon>
        <taxon>Diptera</taxon>
        <taxon>Nematocera</taxon>
        <taxon>Culicoidea</taxon>
        <taxon>Culicidae</taxon>
        <taxon>Anophelinae</taxon>
        <taxon>Anopheles</taxon>
    </lineage>
</organism>
<accession>A0A2M4D3Y1</accession>
<feature type="signal peptide" evidence="2">
    <location>
        <begin position="1"/>
        <end position="20"/>
    </location>
</feature>
<keyword evidence="1" id="KW-1133">Transmembrane helix</keyword>
<evidence type="ECO:0000313" key="3">
    <source>
        <dbReference type="EMBL" id="MBW72280.1"/>
    </source>
</evidence>
<feature type="transmembrane region" description="Helical" evidence="1">
    <location>
        <begin position="36"/>
        <end position="56"/>
    </location>
</feature>
<evidence type="ECO:0008006" key="4">
    <source>
        <dbReference type="Google" id="ProtNLM"/>
    </source>
</evidence>
<keyword evidence="1" id="KW-0812">Transmembrane</keyword>
<feature type="chain" id="PRO_5014676037" description="Secreted protein" evidence="2">
    <location>
        <begin position="21"/>
        <end position="137"/>
    </location>
</feature>
<proteinExistence type="predicted"/>
<dbReference type="AlphaFoldDB" id="A0A2M4D3Y1"/>
<evidence type="ECO:0000256" key="1">
    <source>
        <dbReference type="SAM" id="Phobius"/>
    </source>
</evidence>
<protein>
    <recommendedName>
        <fullName evidence="4">Secreted protein</fullName>
    </recommendedName>
</protein>
<sequence>MLLLLPLLLLLARLLTPSMATACGLSSATGTAGATIPAVAAAGVLLTMLPVLLLLLRPGFWYGSLVRSWYPLSSLLLLPLLSISSPLPVPPCCWPPPLRVVGELWPEPGEILPAIASSEFSIFIANRSAAAAGVVVG</sequence>
<reference evidence="3" key="1">
    <citation type="submission" date="2018-01" db="EMBL/GenBank/DDBJ databases">
        <title>An insight into the sialome of Amazonian anophelines.</title>
        <authorList>
            <person name="Ribeiro J.M."/>
            <person name="Scarpassa V."/>
            <person name="Calvo E."/>
        </authorList>
    </citation>
    <scope>NUCLEOTIDE SEQUENCE</scope>
</reference>
<keyword evidence="1" id="KW-0472">Membrane</keyword>
<keyword evidence="2" id="KW-0732">Signal</keyword>
<name>A0A2M4D3Y1_ANODA</name>
<dbReference type="EMBL" id="GGFL01008102">
    <property type="protein sequence ID" value="MBW72280.1"/>
    <property type="molecule type" value="Transcribed_RNA"/>
</dbReference>
<evidence type="ECO:0000256" key="2">
    <source>
        <dbReference type="SAM" id="SignalP"/>
    </source>
</evidence>